<comment type="caution">
    <text evidence="5">The sequence shown here is derived from an EMBL/GenBank/DDBJ whole genome shotgun (WGS) entry which is preliminary data.</text>
</comment>
<dbReference type="RefSeq" id="WP_066339598.1">
    <property type="nucleotide sequence ID" value="NZ_LWSG01000044.1"/>
</dbReference>
<dbReference type="PANTHER" id="PTHR12510:SF4">
    <property type="entry name" value="GAMMA-GLUTAMYLAMINECYCLOTRANSFERASE"/>
    <property type="match status" value="1"/>
</dbReference>
<evidence type="ECO:0000256" key="2">
    <source>
        <dbReference type="PIRSR" id="PIRSR639126-1"/>
    </source>
</evidence>
<dbReference type="Pfam" id="PF06094">
    <property type="entry name" value="GGACT"/>
    <property type="match status" value="1"/>
</dbReference>
<comment type="similarity">
    <text evidence="1 3">Belongs to the gamma-glutamylcyclotransferase family.</text>
</comment>
<reference evidence="6" key="1">
    <citation type="submission" date="2016-04" db="EMBL/GenBank/DDBJ databases">
        <authorList>
            <person name="Lyu Z."/>
            <person name="Lyu W."/>
        </authorList>
    </citation>
    <scope>NUCLEOTIDE SEQUENCE [LARGE SCALE GENOMIC DNA]</scope>
    <source>
        <strain evidence="6">C44</strain>
    </source>
</reference>
<evidence type="ECO:0000256" key="1">
    <source>
        <dbReference type="ARBA" id="ARBA00008861"/>
    </source>
</evidence>
<dbReference type="GO" id="GO:0061929">
    <property type="term" value="F:gamma-glutamylaminecyclotransferase activity"/>
    <property type="evidence" value="ECO:0007669"/>
    <property type="project" value="InterPro"/>
</dbReference>
<dbReference type="GO" id="GO:0005829">
    <property type="term" value="C:cytosol"/>
    <property type="evidence" value="ECO:0007669"/>
    <property type="project" value="TreeGrafter"/>
</dbReference>
<dbReference type="InterPro" id="IPR013024">
    <property type="entry name" value="GGCT-like"/>
</dbReference>
<sequence>MNRKILVFVYGTLRQYEQNEHLLRGAKCLARHCWTPGILYDTGKGYPAMCCDPLQRVYGELYEISYEQLQTLDVLEGYRGENKSNLYDRIIQSVFTDLIRYDNVFVYIYKNTQEKMTHIPFGDWKCHRYLNNDNLLYFAYGSCMDDERFRKSKVDHLFKLVKGCGKAHGFSLAYTRKSSDGGRADIIEAKNTVEGKVYKITKECLSYLYRREGVQAKIYRPAFIDIEMNGKTYTNVLTFLVIDKNEETAPPEHYAREILRGAKGFVSDQYFEKLKDELYKKFKMIVSI</sequence>
<dbReference type="PANTHER" id="PTHR12510">
    <property type="entry name" value="TROPONIN C-AKIN-1 PROTEIN"/>
    <property type="match status" value="1"/>
</dbReference>
<evidence type="ECO:0000256" key="3">
    <source>
        <dbReference type="RuleBase" id="RU367036"/>
    </source>
</evidence>
<evidence type="ECO:0000259" key="4">
    <source>
        <dbReference type="Pfam" id="PF06094"/>
    </source>
</evidence>
<dbReference type="SUPFAM" id="SSF110857">
    <property type="entry name" value="Gamma-glutamyl cyclotransferase-like"/>
    <property type="match status" value="2"/>
</dbReference>
<gene>
    <name evidence="5" type="ORF">A6K24_12275</name>
</gene>
<accession>A0A179SME0</accession>
<dbReference type="AlphaFoldDB" id="A0A179SME0"/>
<dbReference type="EMBL" id="LWSG01000044">
    <property type="protein sequence ID" value="OAS82885.1"/>
    <property type="molecule type" value="Genomic_DNA"/>
</dbReference>
<dbReference type="InterPro" id="IPR009288">
    <property type="entry name" value="AIG2-like_dom"/>
</dbReference>
<dbReference type="CDD" id="cd06661">
    <property type="entry name" value="GGCT_like"/>
    <property type="match status" value="2"/>
</dbReference>
<dbReference type="Pfam" id="PF13772">
    <property type="entry name" value="AIG2_2"/>
    <property type="match status" value="1"/>
</dbReference>
<name>A0A179SME0_9BACI</name>
<evidence type="ECO:0000313" key="6">
    <source>
        <dbReference type="Proteomes" id="UP000078534"/>
    </source>
</evidence>
<dbReference type="InterPro" id="IPR039126">
    <property type="entry name" value="GGACT"/>
</dbReference>
<keyword evidence="6" id="KW-1185">Reference proteome</keyword>
<dbReference type="Proteomes" id="UP000078534">
    <property type="component" value="Unassembled WGS sequence"/>
</dbReference>
<dbReference type="InterPro" id="IPR036568">
    <property type="entry name" value="GGCT-like_sf"/>
</dbReference>
<evidence type="ECO:0000313" key="5">
    <source>
        <dbReference type="EMBL" id="OAS82885.1"/>
    </source>
</evidence>
<feature type="active site" description="Proton acceptor" evidence="2">
    <location>
        <position position="76"/>
    </location>
</feature>
<dbReference type="Gene3D" id="3.10.490.10">
    <property type="entry name" value="Gamma-glutamyl cyclotransferase-like"/>
    <property type="match status" value="2"/>
</dbReference>
<proteinExistence type="inferred from homology"/>
<organism evidence="5 6">
    <name type="scientific">Metabacillus litoralis</name>
    <dbReference type="NCBI Taxonomy" id="152268"/>
    <lineage>
        <taxon>Bacteria</taxon>
        <taxon>Bacillati</taxon>
        <taxon>Bacillota</taxon>
        <taxon>Bacilli</taxon>
        <taxon>Bacillales</taxon>
        <taxon>Bacillaceae</taxon>
        <taxon>Metabacillus</taxon>
    </lineage>
</organism>
<protein>
    <recommendedName>
        <fullName evidence="3">Gamma-glutamylcyclotransferase family protein</fullName>
    </recommendedName>
</protein>
<dbReference type="STRING" id="152268.A6K24_12275"/>
<feature type="domain" description="Gamma-glutamylcyclotransferase AIG2-like" evidence="4">
    <location>
        <begin position="7"/>
        <end position="125"/>
    </location>
</feature>